<dbReference type="OrthoDB" id="10601110at2759"/>
<accession>A0A8H6R5T9</accession>
<proteinExistence type="predicted"/>
<protein>
    <submittedName>
        <fullName evidence="1">Uncharacterized protein</fullName>
    </submittedName>
</protein>
<organism evidence="1 2">
    <name type="scientific">Pseudocercospora fuligena</name>
    <dbReference type="NCBI Taxonomy" id="685502"/>
    <lineage>
        <taxon>Eukaryota</taxon>
        <taxon>Fungi</taxon>
        <taxon>Dikarya</taxon>
        <taxon>Ascomycota</taxon>
        <taxon>Pezizomycotina</taxon>
        <taxon>Dothideomycetes</taxon>
        <taxon>Dothideomycetidae</taxon>
        <taxon>Mycosphaerellales</taxon>
        <taxon>Mycosphaerellaceae</taxon>
        <taxon>Pseudocercospora</taxon>
    </lineage>
</organism>
<dbReference type="EMBL" id="JABCIY010000313">
    <property type="protein sequence ID" value="KAF7185664.1"/>
    <property type="molecule type" value="Genomic_DNA"/>
</dbReference>
<name>A0A8H6R5T9_9PEZI</name>
<dbReference type="Proteomes" id="UP000660729">
    <property type="component" value="Unassembled WGS sequence"/>
</dbReference>
<reference evidence="1" key="1">
    <citation type="submission" date="2020-04" db="EMBL/GenBank/DDBJ databases">
        <title>Draft genome resource of the tomato pathogen Pseudocercospora fuligena.</title>
        <authorList>
            <person name="Zaccaron A."/>
        </authorList>
    </citation>
    <scope>NUCLEOTIDE SEQUENCE</scope>
    <source>
        <strain evidence="1">PF001</strain>
    </source>
</reference>
<evidence type="ECO:0000313" key="1">
    <source>
        <dbReference type="EMBL" id="KAF7185664.1"/>
    </source>
</evidence>
<dbReference type="AlphaFoldDB" id="A0A8H6R5T9"/>
<gene>
    <name evidence="1" type="ORF">HII31_13005</name>
</gene>
<comment type="caution">
    <text evidence="1">The sequence shown here is derived from an EMBL/GenBank/DDBJ whole genome shotgun (WGS) entry which is preliminary data.</text>
</comment>
<sequence>MLNGGGVSSRGISRLPTYLPTVTFRTLTCESVRVPVLHFILRMTLVDALPLRTTCGARKVYLLRPKALLPISTLNLRLPTPANPIYKIRPGRTFHRSLKLLIFSAPSTLSSQLTFCIHQVQEHLQTYHLSAAVVFVFLYCASNCEYRPPRFFSPAITALFNSA</sequence>
<evidence type="ECO:0000313" key="2">
    <source>
        <dbReference type="Proteomes" id="UP000660729"/>
    </source>
</evidence>
<keyword evidence="2" id="KW-1185">Reference proteome</keyword>